<comment type="caution">
    <text evidence="1">The sequence shown here is derived from an EMBL/GenBank/DDBJ whole genome shotgun (WGS) entry which is preliminary data.</text>
</comment>
<sequence length="164" mass="18149">MRNTRTIQFELYTHTDPLFPIGKASAIDEIEFEMQGEELVLDCLLPSDAVSGNKLVITATHVDARYVNFCGTVLLDDLDIVKGSVELVLTGSGDAGSYMTQLSLLGETGGVKNVVDAQVELARAIENHNSEELPFKKEQPFFKTLSMRLTVWKNELMDGLALQR</sequence>
<proteinExistence type="predicted"/>
<accession>A0A167DJ13</accession>
<reference evidence="1 2" key="1">
    <citation type="submission" date="2013-07" db="EMBL/GenBank/DDBJ databases">
        <title>Comparative Genomic and Metabolomic Analysis of Twelve Strains of Pseudoalteromonas luteoviolacea.</title>
        <authorList>
            <person name="Vynne N.G."/>
            <person name="Mansson M."/>
            <person name="Gram L."/>
        </authorList>
    </citation>
    <scope>NUCLEOTIDE SEQUENCE [LARGE SCALE GENOMIC DNA]</scope>
    <source>
        <strain evidence="1 2">H33</strain>
    </source>
</reference>
<dbReference type="PATRIC" id="fig|1365251.3.peg.3581"/>
<protein>
    <submittedName>
        <fullName evidence="1">Uncharacterized protein</fullName>
    </submittedName>
</protein>
<evidence type="ECO:0000313" key="1">
    <source>
        <dbReference type="EMBL" id="KZN48895.1"/>
    </source>
</evidence>
<dbReference type="EMBL" id="AUXZ01000088">
    <property type="protein sequence ID" value="KZN48895.1"/>
    <property type="molecule type" value="Genomic_DNA"/>
</dbReference>
<evidence type="ECO:0000313" key="2">
    <source>
        <dbReference type="Proteomes" id="UP000076503"/>
    </source>
</evidence>
<dbReference type="AlphaFoldDB" id="A0A167DJ13"/>
<dbReference type="OrthoDB" id="6308650at2"/>
<gene>
    <name evidence="1" type="ORF">N476_20620</name>
</gene>
<dbReference type="RefSeq" id="WP_063362887.1">
    <property type="nucleotide sequence ID" value="NZ_AUXZ01000088.1"/>
</dbReference>
<dbReference type="Proteomes" id="UP000076503">
    <property type="component" value="Unassembled WGS sequence"/>
</dbReference>
<name>A0A167DJ13_9GAMM</name>
<organism evidence="1 2">
    <name type="scientific">Pseudoalteromonas luteoviolacea H33</name>
    <dbReference type="NCBI Taxonomy" id="1365251"/>
    <lineage>
        <taxon>Bacteria</taxon>
        <taxon>Pseudomonadati</taxon>
        <taxon>Pseudomonadota</taxon>
        <taxon>Gammaproteobacteria</taxon>
        <taxon>Alteromonadales</taxon>
        <taxon>Pseudoalteromonadaceae</taxon>
        <taxon>Pseudoalteromonas</taxon>
    </lineage>
</organism>